<evidence type="ECO:0000313" key="1">
    <source>
        <dbReference type="EMBL" id="MBB5330936.1"/>
    </source>
</evidence>
<dbReference type="Proteomes" id="UP000535182">
    <property type="component" value="Unassembled WGS sequence"/>
</dbReference>
<comment type="caution">
    <text evidence="1">The sequence shown here is derived from an EMBL/GenBank/DDBJ whole genome shotgun (WGS) entry which is preliminary data.</text>
</comment>
<gene>
    <name evidence="1" type="ORF">HDF14_004573</name>
</gene>
<dbReference type="EMBL" id="JACHEB010000012">
    <property type="protein sequence ID" value="MBB5330936.1"/>
    <property type="molecule type" value="Genomic_DNA"/>
</dbReference>
<organism evidence="1 2">
    <name type="scientific">Tunturiibacter gelidiferens</name>
    <dbReference type="NCBI Taxonomy" id="3069689"/>
    <lineage>
        <taxon>Bacteria</taxon>
        <taxon>Pseudomonadati</taxon>
        <taxon>Acidobacteriota</taxon>
        <taxon>Terriglobia</taxon>
        <taxon>Terriglobales</taxon>
        <taxon>Acidobacteriaceae</taxon>
        <taxon>Tunturiibacter</taxon>
    </lineage>
</organism>
<sequence>MDSLSLHAKQINHGQSEIWLGGAHVQEMTPRRTLTTNEVLNVTRRHCSPEQFEAFCNESHVALGHIASLNVPNLNENASELRLRIAG</sequence>
<dbReference type="AlphaFoldDB" id="A0A9X0U5V6"/>
<name>A0A9X0U5V6_9BACT</name>
<evidence type="ECO:0000313" key="2">
    <source>
        <dbReference type="Proteomes" id="UP000535182"/>
    </source>
</evidence>
<protein>
    <submittedName>
        <fullName evidence="1">Uncharacterized protein</fullName>
    </submittedName>
</protein>
<proteinExistence type="predicted"/>
<dbReference type="RefSeq" id="WP_183980811.1">
    <property type="nucleotide sequence ID" value="NZ_JACHEB010000012.1"/>
</dbReference>
<reference evidence="1 2" key="1">
    <citation type="submission" date="2020-08" db="EMBL/GenBank/DDBJ databases">
        <title>Genomic Encyclopedia of Type Strains, Phase IV (KMG-V): Genome sequencing to study the core and pangenomes of soil and plant-associated prokaryotes.</title>
        <authorList>
            <person name="Whitman W."/>
        </authorList>
    </citation>
    <scope>NUCLEOTIDE SEQUENCE [LARGE SCALE GENOMIC DNA]</scope>
    <source>
        <strain evidence="1 2">X5P2</strain>
    </source>
</reference>
<accession>A0A9X0U5V6</accession>
<keyword evidence="2" id="KW-1185">Reference proteome</keyword>